<evidence type="ECO:0000256" key="1">
    <source>
        <dbReference type="ARBA" id="ARBA00004141"/>
    </source>
</evidence>
<evidence type="ECO:0000256" key="2">
    <source>
        <dbReference type="ARBA" id="ARBA00022692"/>
    </source>
</evidence>
<dbReference type="PROSITE" id="PS50048">
    <property type="entry name" value="ZN2_CY6_FUNGAL_2"/>
    <property type="match status" value="1"/>
</dbReference>
<feature type="transmembrane region" description="Helical" evidence="7">
    <location>
        <begin position="520"/>
        <end position="544"/>
    </location>
</feature>
<evidence type="ECO:0000313" key="9">
    <source>
        <dbReference type="EMBL" id="PKS08045.1"/>
    </source>
</evidence>
<dbReference type="Pfam" id="PF04479">
    <property type="entry name" value="RTA1"/>
    <property type="match status" value="1"/>
</dbReference>
<feature type="transmembrane region" description="Helical" evidence="7">
    <location>
        <begin position="453"/>
        <end position="475"/>
    </location>
</feature>
<feature type="transmembrane region" description="Helical" evidence="7">
    <location>
        <begin position="609"/>
        <end position="628"/>
    </location>
</feature>
<keyword evidence="2 7" id="KW-0812">Transmembrane</keyword>
<proteinExistence type="predicted"/>
<keyword evidence="5" id="KW-0539">Nucleus</keyword>
<keyword evidence="4 7" id="KW-0472">Membrane</keyword>
<feature type="transmembrane region" description="Helical" evidence="7">
    <location>
        <begin position="564"/>
        <end position="588"/>
    </location>
</feature>
<sequence>MSSIGSTPPVGSDTADSTTQAAKARRNPHTKTRTGCKTCKRRKIKCDEHRPSCRNCVRRGVVCQFSLDPGAQPSSLQDPPGTEPPLNLVDLELLHNFTTSTYATLSSDFAIRELWRTDIIRYASRHEYVMRTILALSALHLAHYRPEQKSDYLAHAYAHHRAATHTAVALMKSADGAENCEALWVFSILTMYFALGSPRTKDTSLLMGESSFPDWIFLLNGVRKLHYKLQSNNYSGMLSPILALGARRWELSHDSKFMESDKLDNLESLISSSVTDPSLRHVYLEAIRELRGQLGLALSSECQSMEIMDAFVWQFIVAEGFMPLLRAHTQEAVAIFAYFCVVINKLEGNWWLQGWSGFLMARVWESLDMDHRGWVRWPIEEIGWVPPSAVVSWRTEISSSKMDISNSTAAVVPPAFDFQLYRYTPSLPAAAVSVAVFAVLTAAHTWKLIRARAYYFTIFTLGGLFQTIGYCGRIWSHYDKTAIGGFVMQAILILVAPALYAASIYMILGRLIRSLHAEHLSLIPVNWVTKIFVCGDVVSFTLQAGGGGVQAAGTLELYEAGEKIIIAGLWVQICIFGFFVVTSILFNYRVLNSPTEISKHQSISWKRHLYVLYITSAIILIRSIFRVVEYLQGNRGYLISHEIFLYIFDTVLMAAVMIVFLVWYVGDLEDARPSGDHETLCSNSRDAFELQDKAGKKLFGGTRGTRVLAR</sequence>
<feature type="compositionally biased region" description="Basic residues" evidence="6">
    <location>
        <begin position="23"/>
        <end position="34"/>
    </location>
</feature>
<dbReference type="GO" id="GO:0008270">
    <property type="term" value="F:zinc ion binding"/>
    <property type="evidence" value="ECO:0007669"/>
    <property type="project" value="InterPro"/>
</dbReference>
<dbReference type="Gene3D" id="4.10.240.10">
    <property type="entry name" value="Zn(2)-C6 fungal-type DNA-binding domain"/>
    <property type="match status" value="1"/>
</dbReference>
<protein>
    <recommendedName>
        <fullName evidence="8">Zn(2)-C6 fungal-type domain-containing protein</fullName>
    </recommendedName>
</protein>
<evidence type="ECO:0000256" key="5">
    <source>
        <dbReference type="ARBA" id="ARBA00023242"/>
    </source>
</evidence>
<dbReference type="AlphaFoldDB" id="A0A2N3N6I4"/>
<dbReference type="GO" id="GO:0016020">
    <property type="term" value="C:membrane"/>
    <property type="evidence" value="ECO:0007669"/>
    <property type="project" value="UniProtKB-SubCell"/>
</dbReference>
<feature type="transmembrane region" description="Helical" evidence="7">
    <location>
        <begin position="643"/>
        <end position="665"/>
    </location>
</feature>
<dbReference type="InterPro" id="IPR007568">
    <property type="entry name" value="RTA1"/>
</dbReference>
<dbReference type="SUPFAM" id="SSF57701">
    <property type="entry name" value="Zn2/Cys6 DNA-binding domain"/>
    <property type="match status" value="1"/>
</dbReference>
<dbReference type="InterPro" id="IPR036864">
    <property type="entry name" value="Zn2-C6_fun-type_DNA-bd_sf"/>
</dbReference>
<comment type="subcellular location">
    <subcellularLocation>
        <location evidence="1">Membrane</location>
        <topology evidence="1">Multi-pass membrane protein</topology>
    </subcellularLocation>
</comment>
<evidence type="ECO:0000256" key="4">
    <source>
        <dbReference type="ARBA" id="ARBA00023136"/>
    </source>
</evidence>
<evidence type="ECO:0000256" key="6">
    <source>
        <dbReference type="SAM" id="MobiDB-lite"/>
    </source>
</evidence>
<accession>A0A2N3N6I4</accession>
<keyword evidence="10" id="KW-1185">Reference proteome</keyword>
<evidence type="ECO:0000256" key="3">
    <source>
        <dbReference type="ARBA" id="ARBA00022989"/>
    </source>
</evidence>
<feature type="domain" description="Zn(2)-C6 fungal-type" evidence="8">
    <location>
        <begin position="35"/>
        <end position="65"/>
    </location>
</feature>
<dbReference type="PROSITE" id="PS00463">
    <property type="entry name" value="ZN2_CY6_FUNGAL_1"/>
    <property type="match status" value="1"/>
</dbReference>
<dbReference type="Proteomes" id="UP000233524">
    <property type="component" value="Unassembled WGS sequence"/>
</dbReference>
<dbReference type="Pfam" id="PF00172">
    <property type="entry name" value="Zn_clus"/>
    <property type="match status" value="1"/>
</dbReference>
<dbReference type="InterPro" id="IPR001138">
    <property type="entry name" value="Zn2Cys6_DnaBD"/>
</dbReference>
<evidence type="ECO:0000313" key="10">
    <source>
        <dbReference type="Proteomes" id="UP000233524"/>
    </source>
</evidence>
<dbReference type="SMART" id="SM00066">
    <property type="entry name" value="GAL4"/>
    <property type="match status" value="1"/>
</dbReference>
<gene>
    <name evidence="9" type="ORF">jhhlp_006657</name>
</gene>
<organism evidence="9 10">
    <name type="scientific">Lomentospora prolificans</name>
    <dbReference type="NCBI Taxonomy" id="41688"/>
    <lineage>
        <taxon>Eukaryota</taxon>
        <taxon>Fungi</taxon>
        <taxon>Dikarya</taxon>
        <taxon>Ascomycota</taxon>
        <taxon>Pezizomycotina</taxon>
        <taxon>Sordariomycetes</taxon>
        <taxon>Hypocreomycetidae</taxon>
        <taxon>Microascales</taxon>
        <taxon>Microascaceae</taxon>
        <taxon>Lomentospora</taxon>
    </lineage>
</organism>
<dbReference type="InParanoid" id="A0A2N3N6I4"/>
<dbReference type="PANTHER" id="PTHR31465">
    <property type="entry name" value="PROTEIN RTA1-RELATED"/>
    <property type="match status" value="1"/>
</dbReference>
<dbReference type="PANTHER" id="PTHR31465:SF1">
    <property type="entry name" value="PROTEIN RTA1-RELATED"/>
    <property type="match status" value="1"/>
</dbReference>
<dbReference type="GO" id="GO:0000981">
    <property type="term" value="F:DNA-binding transcription factor activity, RNA polymerase II-specific"/>
    <property type="evidence" value="ECO:0007669"/>
    <property type="project" value="InterPro"/>
</dbReference>
<dbReference type="OrthoDB" id="416217at2759"/>
<keyword evidence="3 7" id="KW-1133">Transmembrane helix</keyword>
<evidence type="ECO:0000256" key="7">
    <source>
        <dbReference type="SAM" id="Phobius"/>
    </source>
</evidence>
<dbReference type="STRING" id="41688.A0A2N3N6I4"/>
<feature type="region of interest" description="Disordered" evidence="6">
    <location>
        <begin position="1"/>
        <end position="34"/>
    </location>
</feature>
<name>A0A2N3N6I4_9PEZI</name>
<evidence type="ECO:0000259" key="8">
    <source>
        <dbReference type="PROSITE" id="PS50048"/>
    </source>
</evidence>
<feature type="transmembrane region" description="Helical" evidence="7">
    <location>
        <begin position="427"/>
        <end position="446"/>
    </location>
</feature>
<dbReference type="EMBL" id="NLAX01000701">
    <property type="protein sequence ID" value="PKS08045.1"/>
    <property type="molecule type" value="Genomic_DNA"/>
</dbReference>
<comment type="caution">
    <text evidence="9">The sequence shown here is derived from an EMBL/GenBank/DDBJ whole genome shotgun (WGS) entry which is preliminary data.</text>
</comment>
<feature type="transmembrane region" description="Helical" evidence="7">
    <location>
        <begin position="487"/>
        <end position="508"/>
    </location>
</feature>
<reference evidence="9 10" key="1">
    <citation type="journal article" date="2017" name="G3 (Bethesda)">
        <title>First Draft Genome Sequence of the Pathogenic Fungus Lomentospora prolificans (Formerly Scedosporium prolificans).</title>
        <authorList>
            <person name="Luo R."/>
            <person name="Zimin A."/>
            <person name="Workman R."/>
            <person name="Fan Y."/>
            <person name="Pertea G."/>
            <person name="Grossman N."/>
            <person name="Wear M.P."/>
            <person name="Jia B."/>
            <person name="Miller H."/>
            <person name="Casadevall A."/>
            <person name="Timp W."/>
            <person name="Zhang S.X."/>
            <person name="Salzberg S.L."/>
        </authorList>
    </citation>
    <scope>NUCLEOTIDE SEQUENCE [LARGE SCALE GENOMIC DNA]</scope>
    <source>
        <strain evidence="9 10">JHH-5317</strain>
    </source>
</reference>
<dbReference type="VEuPathDB" id="FungiDB:jhhlp_006657"/>
<dbReference type="PRINTS" id="PR00755">
    <property type="entry name" value="AFLATOXINBRP"/>
</dbReference>
<dbReference type="CDD" id="cd00067">
    <property type="entry name" value="GAL4"/>
    <property type="match status" value="1"/>
</dbReference>